<feature type="domain" description="CAAX prenyl protease 2/Lysostaphin resistance protein A-like" evidence="2">
    <location>
        <begin position="9"/>
        <end position="79"/>
    </location>
</feature>
<keyword evidence="1" id="KW-0812">Transmembrane</keyword>
<evidence type="ECO:0000313" key="3">
    <source>
        <dbReference type="EMBL" id="MCZ0703840.1"/>
    </source>
</evidence>
<protein>
    <submittedName>
        <fullName evidence="3">CPBP family intramembrane metalloprotease</fullName>
    </submittedName>
</protein>
<dbReference type="GO" id="GO:0080120">
    <property type="term" value="P:CAAX-box protein maturation"/>
    <property type="evidence" value="ECO:0007669"/>
    <property type="project" value="UniProtKB-ARBA"/>
</dbReference>
<feature type="transmembrane region" description="Helical" evidence="1">
    <location>
        <begin position="62"/>
        <end position="80"/>
    </location>
</feature>
<dbReference type="Pfam" id="PF02517">
    <property type="entry name" value="Rce1-like"/>
    <property type="match status" value="1"/>
</dbReference>
<proteinExistence type="predicted"/>
<name>A0A9J6RDU5_9BACI</name>
<sequence>MGNETRWNYVSITAGVTGEIIYRGFLIFAFAFLFPHFSIWLIILLVSLLFGLAHTYQGLITGVLRTTIFGMLFSILYIALGPSYH</sequence>
<keyword evidence="1" id="KW-0472">Membrane</keyword>
<dbReference type="AlphaFoldDB" id="A0A9J6RDU5"/>
<feature type="transmembrane region" description="Helical" evidence="1">
    <location>
        <begin position="20"/>
        <end position="50"/>
    </location>
</feature>
<comment type="caution">
    <text evidence="3">The sequence shown here is derived from an EMBL/GenBank/DDBJ whole genome shotgun (WGS) entry which is preliminary data.</text>
</comment>
<evidence type="ECO:0000256" key="1">
    <source>
        <dbReference type="SAM" id="Phobius"/>
    </source>
</evidence>
<keyword evidence="1" id="KW-1133">Transmembrane helix</keyword>
<keyword evidence="3" id="KW-0645">Protease</keyword>
<dbReference type="GO" id="GO:0008237">
    <property type="term" value="F:metallopeptidase activity"/>
    <property type="evidence" value="ECO:0007669"/>
    <property type="project" value="UniProtKB-KW"/>
</dbReference>
<dbReference type="InterPro" id="IPR003675">
    <property type="entry name" value="Rce1/LyrA-like_dom"/>
</dbReference>
<dbReference type="EMBL" id="JAPRAT010000023">
    <property type="protein sequence ID" value="MCZ0703840.1"/>
    <property type="molecule type" value="Genomic_DNA"/>
</dbReference>
<keyword evidence="4" id="KW-1185">Reference proteome</keyword>
<evidence type="ECO:0000259" key="2">
    <source>
        <dbReference type="Pfam" id="PF02517"/>
    </source>
</evidence>
<evidence type="ECO:0000313" key="4">
    <source>
        <dbReference type="Proteomes" id="UP001084197"/>
    </source>
</evidence>
<gene>
    <name evidence="3" type="ORF">OWO01_11520</name>
</gene>
<organism evidence="3 4">
    <name type="scientific">Natronobacillus azotifigens</name>
    <dbReference type="NCBI Taxonomy" id="472978"/>
    <lineage>
        <taxon>Bacteria</taxon>
        <taxon>Bacillati</taxon>
        <taxon>Bacillota</taxon>
        <taxon>Bacilli</taxon>
        <taxon>Bacillales</taxon>
        <taxon>Bacillaceae</taxon>
        <taxon>Natronobacillus</taxon>
    </lineage>
</organism>
<dbReference type="RefSeq" id="WP_268780646.1">
    <property type="nucleotide sequence ID" value="NZ_JAPRAT010000023.1"/>
</dbReference>
<keyword evidence="3" id="KW-0378">Hydrolase</keyword>
<keyword evidence="3" id="KW-0482">Metalloprotease</keyword>
<accession>A0A9J6RDU5</accession>
<reference evidence="3" key="1">
    <citation type="submission" date="2022-11" db="EMBL/GenBank/DDBJ databases">
        <title>WGS of Natronobacillus azotifigens 24KS-1, an anaerobic diazotrophic haloalkaliphile from soda-rich habitats.</title>
        <authorList>
            <person name="Sorokin D.Y."/>
            <person name="Merkel A.Y."/>
        </authorList>
    </citation>
    <scope>NUCLEOTIDE SEQUENCE</scope>
    <source>
        <strain evidence="3">24KS-1</strain>
    </source>
</reference>
<dbReference type="Proteomes" id="UP001084197">
    <property type="component" value="Unassembled WGS sequence"/>
</dbReference>
<dbReference type="GO" id="GO:0004175">
    <property type="term" value="F:endopeptidase activity"/>
    <property type="evidence" value="ECO:0007669"/>
    <property type="project" value="UniProtKB-ARBA"/>
</dbReference>